<organism evidence="1 2">
    <name type="scientific">Suillus discolor</name>
    <dbReference type="NCBI Taxonomy" id="1912936"/>
    <lineage>
        <taxon>Eukaryota</taxon>
        <taxon>Fungi</taxon>
        <taxon>Dikarya</taxon>
        <taxon>Basidiomycota</taxon>
        <taxon>Agaricomycotina</taxon>
        <taxon>Agaricomycetes</taxon>
        <taxon>Agaricomycetidae</taxon>
        <taxon>Boletales</taxon>
        <taxon>Suillineae</taxon>
        <taxon>Suillaceae</taxon>
        <taxon>Suillus</taxon>
    </lineage>
</organism>
<name>A0A9P7ERF2_9AGAM</name>
<dbReference type="AlphaFoldDB" id="A0A9P7ERF2"/>
<sequence>MSNNLYRSEDSTLSLWDAANVLEYATSRFTSIQLSLQRSHVTRTDAYHSQFVRYLVWEAERFVFPFINICAASHILAGWQIGALDNNKLYDAFENFDCMDHFDLGLFEMPNHISLLEVKELVEEHVEQLNFSDHFVYAQPVGHLLIPKLPQMPTGRDPLLHQVHCIRKNMQRLGEGLHCMLLTKVEEGDLAVDALWKDRWMQ</sequence>
<evidence type="ECO:0000313" key="1">
    <source>
        <dbReference type="EMBL" id="KAG2082553.1"/>
    </source>
</evidence>
<comment type="caution">
    <text evidence="1">The sequence shown here is derived from an EMBL/GenBank/DDBJ whole genome shotgun (WGS) entry which is preliminary data.</text>
</comment>
<keyword evidence="2" id="KW-1185">Reference proteome</keyword>
<dbReference type="RefSeq" id="XP_041284310.1">
    <property type="nucleotide sequence ID" value="XM_041443328.1"/>
</dbReference>
<accession>A0A9P7ERF2</accession>
<proteinExistence type="predicted"/>
<dbReference type="GeneID" id="64705587"/>
<gene>
    <name evidence="1" type="ORF">F5147DRAFT_803820</name>
</gene>
<dbReference type="OrthoDB" id="2687827at2759"/>
<evidence type="ECO:0000313" key="2">
    <source>
        <dbReference type="Proteomes" id="UP000823399"/>
    </source>
</evidence>
<dbReference type="EMBL" id="JABBWM010000330">
    <property type="protein sequence ID" value="KAG2082553.1"/>
    <property type="molecule type" value="Genomic_DNA"/>
</dbReference>
<dbReference type="Proteomes" id="UP000823399">
    <property type="component" value="Unassembled WGS sequence"/>
</dbReference>
<reference evidence="1" key="1">
    <citation type="journal article" date="2020" name="New Phytol.">
        <title>Comparative genomics reveals dynamic genome evolution in host specialist ectomycorrhizal fungi.</title>
        <authorList>
            <person name="Lofgren L.A."/>
            <person name="Nguyen N.H."/>
            <person name="Vilgalys R."/>
            <person name="Ruytinx J."/>
            <person name="Liao H.L."/>
            <person name="Branco S."/>
            <person name="Kuo A."/>
            <person name="LaButti K."/>
            <person name="Lipzen A."/>
            <person name="Andreopoulos W."/>
            <person name="Pangilinan J."/>
            <person name="Riley R."/>
            <person name="Hundley H."/>
            <person name="Na H."/>
            <person name="Barry K."/>
            <person name="Grigoriev I.V."/>
            <person name="Stajich J.E."/>
            <person name="Kennedy P.G."/>
        </authorList>
    </citation>
    <scope>NUCLEOTIDE SEQUENCE</scope>
    <source>
        <strain evidence="1">FC423</strain>
    </source>
</reference>
<protein>
    <submittedName>
        <fullName evidence="1">Uncharacterized protein</fullName>
    </submittedName>
</protein>